<dbReference type="RefSeq" id="XP_052905685.1">
    <property type="nucleotide sequence ID" value="XM_053047860.1"/>
</dbReference>
<evidence type="ECO:0000313" key="1">
    <source>
        <dbReference type="EMBL" id="KFG27130.1"/>
    </source>
</evidence>
<keyword evidence="2" id="KW-1185">Reference proteome</keyword>
<dbReference type="HOGENOM" id="CLU_334023_0_0_1"/>
<dbReference type="EMBL" id="AKIJ01000001">
    <property type="protein sequence ID" value="KFG27130.1"/>
    <property type="molecule type" value="Genomic_DNA"/>
</dbReference>
<comment type="caution">
    <text evidence="1">The sequence shown here is derived from an EMBL/GenBank/DDBJ whole genome shotgun (WGS) entry which is preliminary data.</text>
</comment>
<dbReference type="AlphaFoldDB" id="A0A086J4R2"/>
<gene>
    <name evidence="1" type="ORF">NESG_00205</name>
</gene>
<dbReference type="SUPFAM" id="SSF48371">
    <property type="entry name" value="ARM repeat"/>
    <property type="match status" value="1"/>
</dbReference>
<protein>
    <submittedName>
        <fullName evidence="1">Uncharacterized protein</fullName>
    </submittedName>
</protein>
<reference evidence="1 2" key="1">
    <citation type="journal article" date="2014" name="Genome Announc.">
        <title>Genome Sequence of the Microsporidian Species Nematocida sp1 Strain ERTm6 (ATCC PRA-372).</title>
        <authorList>
            <person name="Bakowski M.A."/>
            <person name="Priest M."/>
            <person name="Young S."/>
            <person name="Cuomo C.A."/>
            <person name="Troemel E.R."/>
        </authorList>
    </citation>
    <scope>NUCLEOTIDE SEQUENCE [LARGE SCALE GENOMIC DNA]</scope>
    <source>
        <strain evidence="1 2">ERTm6</strain>
    </source>
</reference>
<dbReference type="Proteomes" id="UP000054524">
    <property type="component" value="Unassembled WGS sequence"/>
</dbReference>
<dbReference type="GeneID" id="77675178"/>
<evidence type="ECO:0000313" key="2">
    <source>
        <dbReference type="Proteomes" id="UP000054524"/>
    </source>
</evidence>
<organism evidence="1 2">
    <name type="scientific">Nematocida ausubeli (strain ATCC PRA-371 / ERTm2)</name>
    <name type="common">Nematode killer fungus</name>
    <dbReference type="NCBI Taxonomy" id="1913371"/>
    <lineage>
        <taxon>Eukaryota</taxon>
        <taxon>Fungi</taxon>
        <taxon>Fungi incertae sedis</taxon>
        <taxon>Microsporidia</taxon>
        <taxon>Nematocida</taxon>
    </lineage>
</organism>
<sequence length="858" mass="97051">MEEKTTRVPSRAFTSLLRFSSSIGLLGSKYHYGFISDLGSTQQDREQITGFVKALEQEHAPYVIVKKCIVYLDRERLREIRRMGRKHPEHALRVCRAALEHLIPRWSVSLKTLFLSALHRMEDKVEHIQLAVEVSEALEHALDTPTQEYLDRYIASRCTHGIILQAIRFMLEHTKYTKYLSSLLSICYSSSEGKEYFLSLLQVRTASSTLLYIHTVHALFKKNVFHRLNAQSALQSRITDIIACEMHWLTEKRKYRDDSSTKKIKIESTGMYSNSHSRVLASALHFLEVAFRCSWLSSAQIKATIPLLFALFKKSQKIKALRTLSYTAQHMNKEDAAVLSSAGMSYISSTLEKEEKENIQKDISSVVVLYNISTPENIQLLGMSGIYRLLEMKEISNQKLTAIIGRACQNKYMCLQLFEELINKHESSLAIIKAFAHAKIQLSDEMLSSYVDMVQSQGGPGWIVTEHSSKYIIEILPEDQKEELTCHMLQWASALLSRSENSIYLCHIISECAAHVSSSSALHAALTSLYAQFGEKSDSAAFFRACHAIFCRLIALGQLSTDSSMISVFVFKLPCWIREVETALLPRIYKLARCLHAHTRGWIEWDNTFFSVLERLPAYAPGKKTAEFYLMESLCYYRNIDRATKIIDRYTASPNAARCAYRALQAFSAGGFMKEVLSYLIKRYTEEKTEKKAAIVKLIVSSVKGTTEKTDHSVNSLLVAVPVLEDALKSGNTSGKKNALVLSALLIQKSAGSVIGYKMAVHILNCVFPLILNKKTQKEFLAVLAAATKSLSVEFVASYLTPGLAHPDKRVRSMYQKSYIHVKNSILYVSLLGLPDPMEIPDFLSTCIISHREFTKNF</sequence>
<proteinExistence type="predicted"/>
<dbReference type="InterPro" id="IPR016024">
    <property type="entry name" value="ARM-type_fold"/>
</dbReference>
<accession>A0A086J4R2</accession>
<name>A0A086J4R2_NEMA1</name>